<sequence length="920" mass="101166">MRQVSKALEAVVSMDKSLKIDLKKVKDEIKKGITRIIEDLKVLKLDEKVREDLKSLKQKIEGLRSKVDGSTVNNTELVSEHLKLLESAKEPLHTLASKDGDKSIVNLTGELDSKFQREIQQPLSRAVGAVDKAIGALGEKFTISGSKNPGTIHEILGHIHKEVAAIKGEPGSWNVWFLEGGKGVEGIKNSVTNYFDAFSGTTKFEERVSGWTEQTILHYNGLVRKIINMRGPYDEAEKDKFNNVAGEIRKKLLSDADEAGRKVQSVKNGDGGDIAKSIQAVKEGCENFANALDEKLKSGALSASVDQIQKGLQDQHFNYPKCVCVCGAVGCDKCTNCDQFCKKKSFVVAVLCALTSTARQVGNELYSFALNNGKDGSLASMLDNAYKTTTDLDNQLGQATQPVHQGTSNQDSPAGAVDNRLQVVRDEINTRIVNNFNNHVINELQRKVQELPTAVNQFDTEAQEQIKDAAKTAIEKAANQIEMESGSKNQVSVEQNMNTFHGAHQNIVNNLQEDLNKEVNKYIGEDDPPTGGQGVTAEKVKLPEDDDHFKDYKGFVKAEELSKFLKATDLKDIDQAGSLPLVIGDIKSEGLKTLSIIDPNIRGGADKINTTTFDDPFREITEELEAIAGLIDSEQSTTPKPQDEKDGVKDYLKDLSGMLQNHNTVTLKSTLDPKINKDVKGLQAIHDKINNLQKETFNDKPAAIDTAVTAIRKELKDLRGSGLGKIESDLSEEIKRLPQETKNIDDAIKAIVWELARIKVKINHELYPFDVMDHLRRLGKKIGNTQNGYSDNLQQIQKVISELQKGPFSTQPETIGDTNDAIKGELKKLRGVLEGSTGDEDVMLTLKDLMGPGLGDKNTKGVGKTNNIFLTLHSTENSMKESHHPVAEPVKVRVHDAGAIVAFGSFLVTKELLQAFSEIF</sequence>
<gene>
    <name evidence="2" type="ORF">BOVATA_035260</name>
</gene>
<dbReference type="GeneID" id="39875803"/>
<dbReference type="VEuPathDB" id="PiroplasmaDB:BOVATA_035260"/>
<dbReference type="EMBL" id="BDSA01000004">
    <property type="protein sequence ID" value="GBE62033.1"/>
    <property type="molecule type" value="Genomic_DNA"/>
</dbReference>
<accession>A0A2H6KGA5</accession>
<keyword evidence="3" id="KW-1185">Reference proteome</keyword>
<proteinExistence type="predicted"/>
<dbReference type="AlphaFoldDB" id="A0A2H6KGA5"/>
<evidence type="ECO:0000256" key="1">
    <source>
        <dbReference type="SAM" id="Coils"/>
    </source>
</evidence>
<protein>
    <submittedName>
        <fullName evidence="2">Extracellular matrix-binding ebh, putative</fullName>
    </submittedName>
</protein>
<comment type="caution">
    <text evidence="2">The sequence shown here is derived from an EMBL/GenBank/DDBJ whole genome shotgun (WGS) entry which is preliminary data.</text>
</comment>
<evidence type="ECO:0000313" key="3">
    <source>
        <dbReference type="Proteomes" id="UP000236319"/>
    </source>
</evidence>
<keyword evidence="1" id="KW-0175">Coiled coil</keyword>
<feature type="coiled-coil region" evidence="1">
    <location>
        <begin position="46"/>
        <end position="73"/>
    </location>
</feature>
<dbReference type="RefSeq" id="XP_028868276.1">
    <property type="nucleotide sequence ID" value="XM_029012443.1"/>
</dbReference>
<dbReference type="Proteomes" id="UP000236319">
    <property type="component" value="Unassembled WGS sequence"/>
</dbReference>
<name>A0A2H6KGA5_9APIC</name>
<dbReference type="OrthoDB" id="425925at2759"/>
<evidence type="ECO:0000313" key="2">
    <source>
        <dbReference type="EMBL" id="GBE62033.1"/>
    </source>
</evidence>
<reference evidence="2 3" key="1">
    <citation type="journal article" date="2017" name="BMC Genomics">
        <title>Whole-genome assembly of Babesia ovata and comparative genomics between closely related pathogens.</title>
        <authorList>
            <person name="Yamagishi J."/>
            <person name="Asada M."/>
            <person name="Hakimi H."/>
            <person name="Tanaka T.Q."/>
            <person name="Sugimoto C."/>
            <person name="Kawazu S."/>
        </authorList>
    </citation>
    <scope>NUCLEOTIDE SEQUENCE [LARGE SCALE GENOMIC DNA]</scope>
    <source>
        <strain evidence="2 3">Miyake</strain>
    </source>
</reference>
<organism evidence="2 3">
    <name type="scientific">Babesia ovata</name>
    <dbReference type="NCBI Taxonomy" id="189622"/>
    <lineage>
        <taxon>Eukaryota</taxon>
        <taxon>Sar</taxon>
        <taxon>Alveolata</taxon>
        <taxon>Apicomplexa</taxon>
        <taxon>Aconoidasida</taxon>
        <taxon>Piroplasmida</taxon>
        <taxon>Babesiidae</taxon>
        <taxon>Babesia</taxon>
    </lineage>
</organism>